<organism evidence="2 3">
    <name type="scientific">Dictyobacter kobayashii</name>
    <dbReference type="NCBI Taxonomy" id="2014872"/>
    <lineage>
        <taxon>Bacteria</taxon>
        <taxon>Bacillati</taxon>
        <taxon>Chloroflexota</taxon>
        <taxon>Ktedonobacteria</taxon>
        <taxon>Ktedonobacterales</taxon>
        <taxon>Dictyobacteraceae</taxon>
        <taxon>Dictyobacter</taxon>
    </lineage>
</organism>
<proteinExistence type="predicted"/>
<name>A0A402AHX4_9CHLR</name>
<evidence type="ECO:0000259" key="1">
    <source>
        <dbReference type="SMART" id="SM00943"/>
    </source>
</evidence>
<sequence length="235" mass="26227">MRQTMRVTPPQHTICPLVYRLQDAAWNYAHSGWRVLPLYGLNADGTCACGQVQCPAAGQHSWLGTGVRLATTDLGTIQRWWEQAEQANVGVATGDGLLVIEVDPLEGGFLEHFRQLYAIPETAMIQTERGSWQLYFTYNRALTLCTTKNKLGLGIRTYAEDSYVVAPPSVLSHGRVNWINTYIPARLPAVLLPFVLSPQLNRPAWSIQEQRPSPAARELASLLLNKVLESETERN</sequence>
<dbReference type="RefSeq" id="WP_161977315.1">
    <property type="nucleotide sequence ID" value="NZ_BIFS01000001.1"/>
</dbReference>
<keyword evidence="3" id="KW-1185">Reference proteome</keyword>
<reference evidence="3" key="1">
    <citation type="submission" date="2018-12" db="EMBL/GenBank/DDBJ databases">
        <title>Tengunoibacter tsumagoiensis gen. nov., sp. nov., Dictyobacter kobayashii sp. nov., D. alpinus sp. nov., and D. joshuensis sp. nov. and description of Dictyobacteraceae fam. nov. within the order Ktedonobacterales isolated from Tengu-no-mugimeshi.</title>
        <authorList>
            <person name="Wang C.M."/>
            <person name="Zheng Y."/>
            <person name="Sakai Y."/>
            <person name="Toyoda A."/>
            <person name="Minakuchi Y."/>
            <person name="Abe K."/>
            <person name="Yokota A."/>
            <person name="Yabe S."/>
        </authorList>
    </citation>
    <scope>NUCLEOTIDE SEQUENCE [LARGE SCALE GENOMIC DNA]</scope>
    <source>
        <strain evidence="3">Uno11</strain>
    </source>
</reference>
<dbReference type="SUPFAM" id="SSF56747">
    <property type="entry name" value="Prim-pol domain"/>
    <property type="match status" value="1"/>
</dbReference>
<evidence type="ECO:0000313" key="2">
    <source>
        <dbReference type="EMBL" id="GCE18718.1"/>
    </source>
</evidence>
<dbReference type="InterPro" id="IPR015330">
    <property type="entry name" value="DNA_primase/pol_bifunc_N"/>
</dbReference>
<dbReference type="Proteomes" id="UP000287188">
    <property type="component" value="Unassembled WGS sequence"/>
</dbReference>
<gene>
    <name evidence="2" type="ORF">KDK_25180</name>
</gene>
<dbReference type="SMART" id="SM00943">
    <property type="entry name" value="Prim-Pol"/>
    <property type="match status" value="1"/>
</dbReference>
<dbReference type="CDD" id="cd04859">
    <property type="entry name" value="Prim_Pol"/>
    <property type="match status" value="1"/>
</dbReference>
<dbReference type="AlphaFoldDB" id="A0A402AHX4"/>
<dbReference type="EMBL" id="BIFS01000001">
    <property type="protein sequence ID" value="GCE18718.1"/>
    <property type="molecule type" value="Genomic_DNA"/>
</dbReference>
<comment type="caution">
    <text evidence="2">The sequence shown here is derived from an EMBL/GenBank/DDBJ whole genome shotgun (WGS) entry which is preliminary data.</text>
</comment>
<dbReference type="Pfam" id="PF09250">
    <property type="entry name" value="Prim-Pol"/>
    <property type="match status" value="1"/>
</dbReference>
<accession>A0A402AHX4</accession>
<feature type="domain" description="DNA primase/polymerase bifunctional N-terminal" evidence="1">
    <location>
        <begin position="25"/>
        <end position="191"/>
    </location>
</feature>
<evidence type="ECO:0000313" key="3">
    <source>
        <dbReference type="Proteomes" id="UP000287188"/>
    </source>
</evidence>
<protein>
    <recommendedName>
        <fullName evidence="1">DNA primase/polymerase bifunctional N-terminal domain-containing protein</fullName>
    </recommendedName>
</protein>